<reference evidence="2" key="1">
    <citation type="submission" date="2021-01" db="EMBL/GenBank/DDBJ databases">
        <authorList>
            <person name="Corre E."/>
            <person name="Pelletier E."/>
            <person name="Niang G."/>
            <person name="Scheremetjew M."/>
            <person name="Finn R."/>
            <person name="Kale V."/>
            <person name="Holt S."/>
            <person name="Cochrane G."/>
            <person name="Meng A."/>
            <person name="Brown T."/>
            <person name="Cohen L."/>
        </authorList>
    </citation>
    <scope>NUCLEOTIDE SEQUENCE</scope>
    <source>
        <strain evidence="2">CCMP1510</strain>
    </source>
</reference>
<dbReference type="EMBL" id="HBIJ01022539">
    <property type="protein sequence ID" value="CAE0373934.1"/>
    <property type="molecule type" value="Transcribed_RNA"/>
</dbReference>
<dbReference type="GO" id="GO:0006406">
    <property type="term" value="P:mRNA export from nucleus"/>
    <property type="evidence" value="ECO:0007669"/>
    <property type="project" value="TreeGrafter"/>
</dbReference>
<gene>
    <name evidence="2" type="ORF">ALAG00032_LOCUS14737</name>
</gene>
<name>A0A7S3K3U7_9STRA</name>
<dbReference type="PANTHER" id="PTHR44411">
    <property type="entry name" value="THO COMPLEX SUBUNIT 6 HOMOLOG"/>
    <property type="match status" value="1"/>
</dbReference>
<evidence type="ECO:0000313" key="2">
    <source>
        <dbReference type="EMBL" id="CAE0373934.1"/>
    </source>
</evidence>
<accession>A0A7S3K3U7</accession>
<keyword evidence="1" id="KW-0853">WD repeat</keyword>
<sequence length="380" mass="40821">MPSLVELGIDAGRVMESAQLRSATVYDVLEKDGLVVAGVSSGHLVIWYPSGEWRRMRVGSAVYCLTLMNDEALLCACDQFVALYSWSTIVSGEINDKPAKHWQIPASQLPTAEANCILWDATKERIFIGAGDGGIYCFDPSRFDACALIASVSSNEMVLDLHLKKNILAAACDDGSIALLDPRKKQAIHKTLSLALNQQRTFCTCVSLDPTANWVTAAGGIEDPTSVSSSSGALATFHVSSGSVAHATSIDAPVRAMASRPDTEKLFLATDIGLQTFDIWGSSTSFTKTSNKNIATQFKGAGQVRSPAVLTLLDDSFCRDRLSHTSKSFSDSDLGYGNGGAEDLGPIPTFLVAGLPATYIDICTPYRHLFSLRHDMPPPY</sequence>
<evidence type="ECO:0000256" key="1">
    <source>
        <dbReference type="ARBA" id="ARBA00022574"/>
    </source>
</evidence>
<organism evidence="2">
    <name type="scientific">Aureoumbra lagunensis</name>
    <dbReference type="NCBI Taxonomy" id="44058"/>
    <lineage>
        <taxon>Eukaryota</taxon>
        <taxon>Sar</taxon>
        <taxon>Stramenopiles</taxon>
        <taxon>Ochrophyta</taxon>
        <taxon>Pelagophyceae</taxon>
        <taxon>Pelagomonadales</taxon>
        <taxon>Aureoumbra</taxon>
    </lineage>
</organism>
<dbReference type="InterPro" id="IPR011047">
    <property type="entry name" value="Quinoprotein_ADH-like_sf"/>
</dbReference>
<protein>
    <recommendedName>
        <fullName evidence="3">Anaphase-promoting complex subunit 4 WD40 domain-containing protein</fullName>
    </recommendedName>
</protein>
<dbReference type="GO" id="GO:0000346">
    <property type="term" value="C:transcription export complex"/>
    <property type="evidence" value="ECO:0007669"/>
    <property type="project" value="TreeGrafter"/>
</dbReference>
<dbReference type="GO" id="GO:0000347">
    <property type="term" value="C:THO complex"/>
    <property type="evidence" value="ECO:0007669"/>
    <property type="project" value="TreeGrafter"/>
</dbReference>
<evidence type="ECO:0008006" key="3">
    <source>
        <dbReference type="Google" id="ProtNLM"/>
    </source>
</evidence>
<dbReference type="InterPro" id="IPR015943">
    <property type="entry name" value="WD40/YVTN_repeat-like_dom_sf"/>
</dbReference>
<dbReference type="AlphaFoldDB" id="A0A7S3K3U7"/>
<dbReference type="PANTHER" id="PTHR44411:SF1">
    <property type="entry name" value="THO COMPLEX SUBUNIT 6 HOMOLOG"/>
    <property type="match status" value="1"/>
</dbReference>
<proteinExistence type="predicted"/>
<dbReference type="Gene3D" id="2.130.10.10">
    <property type="entry name" value="YVTN repeat-like/Quinoprotein amine dehydrogenase"/>
    <property type="match status" value="1"/>
</dbReference>
<dbReference type="SUPFAM" id="SSF50998">
    <property type="entry name" value="Quinoprotein alcohol dehydrogenase-like"/>
    <property type="match status" value="1"/>
</dbReference>
<dbReference type="InterPro" id="IPR042626">
    <property type="entry name" value="THOC6"/>
</dbReference>